<keyword evidence="1" id="KW-0732">Signal</keyword>
<gene>
    <name evidence="3" type="ORF">LS73_004635</name>
    <name evidence="2" type="ORF">NCTC12714_01255</name>
</gene>
<evidence type="ECO:0000313" key="3">
    <source>
        <dbReference type="EMBL" id="TLE00474.1"/>
    </source>
</evidence>
<keyword evidence="5" id="KW-1185">Reference proteome</keyword>
<dbReference type="GO" id="GO:0016787">
    <property type="term" value="F:hydrolase activity"/>
    <property type="evidence" value="ECO:0007669"/>
    <property type="project" value="UniProtKB-KW"/>
</dbReference>
<dbReference type="InterPro" id="IPR024453">
    <property type="entry name" value="Peptidase_C92"/>
</dbReference>
<reference evidence="2 5" key="2">
    <citation type="submission" date="2018-06" db="EMBL/GenBank/DDBJ databases">
        <authorList>
            <consortium name="Pathogen Informatics"/>
            <person name="Doyle S."/>
        </authorList>
    </citation>
    <scope>NUCLEOTIDE SEQUENCE [LARGE SCALE GENOMIC DNA]</scope>
    <source>
        <strain evidence="2 5">NCTC12714</strain>
    </source>
</reference>
<dbReference type="Proteomes" id="UP000029922">
    <property type="component" value="Unassembled WGS sequence"/>
</dbReference>
<dbReference type="AlphaFoldDB" id="A0A099TZ95"/>
<keyword evidence="2" id="KW-0378">Hydrolase</keyword>
<feature type="chain" id="PRO_5035986811" evidence="1">
    <location>
        <begin position="24"/>
        <end position="220"/>
    </location>
</feature>
<sequence length="220" mass="25235">MNNYIKRMFLPLGFIFLSLVCFTNPMEGKPAYTTARELNLQHGDLIFVKTSESDFDKAISQATQKDGVSYTHVGIFDMYTDSVLEAEPKLGVVRTKLQKFLEENPHFDIMRLNPKIAKKVDIKASIKRAEKYLGEPYDFTYTPNNGAMYCSELIYEAFLDINGKHVFKANPMNFYAPDGNLPKYWEELFAKLNKPVPQGELGTNPNDLARDEMLIQVKRK</sequence>
<feature type="signal peptide" evidence="1">
    <location>
        <begin position="1"/>
        <end position="23"/>
    </location>
</feature>
<evidence type="ECO:0000313" key="5">
    <source>
        <dbReference type="Proteomes" id="UP000255139"/>
    </source>
</evidence>
<evidence type="ECO:0000256" key="1">
    <source>
        <dbReference type="SAM" id="SignalP"/>
    </source>
</evidence>
<dbReference type="EMBL" id="JRPD02000007">
    <property type="protein sequence ID" value="TLE00474.1"/>
    <property type="molecule type" value="Genomic_DNA"/>
</dbReference>
<dbReference type="InterPro" id="IPR038765">
    <property type="entry name" value="Papain-like_cys_pep_sf"/>
</dbReference>
<dbReference type="SUPFAM" id="SSF54001">
    <property type="entry name" value="Cysteine proteinases"/>
    <property type="match status" value="1"/>
</dbReference>
<dbReference type="EMBL" id="UGJE01000002">
    <property type="protein sequence ID" value="STQ86448.1"/>
    <property type="molecule type" value="Genomic_DNA"/>
</dbReference>
<proteinExistence type="predicted"/>
<accession>A0A099TZ95</accession>
<dbReference type="RefSeq" id="WP_034558451.1">
    <property type="nucleotide sequence ID" value="NZ_FZML01000020.1"/>
</dbReference>
<evidence type="ECO:0000313" key="4">
    <source>
        <dbReference type="Proteomes" id="UP000029922"/>
    </source>
</evidence>
<dbReference type="Gene3D" id="3.90.1720.10">
    <property type="entry name" value="endopeptidase domain like (from Nostoc punctiforme)"/>
    <property type="match status" value="1"/>
</dbReference>
<dbReference type="Proteomes" id="UP000255139">
    <property type="component" value="Unassembled WGS sequence"/>
</dbReference>
<organism evidence="2 5">
    <name type="scientific">Helicobacter muridarum</name>
    <dbReference type="NCBI Taxonomy" id="216"/>
    <lineage>
        <taxon>Bacteria</taxon>
        <taxon>Pseudomonadati</taxon>
        <taxon>Campylobacterota</taxon>
        <taxon>Epsilonproteobacteria</taxon>
        <taxon>Campylobacterales</taxon>
        <taxon>Helicobacteraceae</taxon>
        <taxon>Helicobacter</taxon>
    </lineage>
</organism>
<evidence type="ECO:0000313" key="2">
    <source>
        <dbReference type="EMBL" id="STQ86448.1"/>
    </source>
</evidence>
<name>A0A099TZ95_9HELI</name>
<dbReference type="OrthoDB" id="195541at2"/>
<protein>
    <submittedName>
        <fullName evidence="2">Uncharacterized distant relative of cell wall-associated hydrolases</fullName>
    </submittedName>
</protein>
<reference evidence="3 4" key="1">
    <citation type="journal article" date="2014" name="Genome Announc.">
        <title>Draft genome sequences of eight enterohepatic helicobacter species isolated from both laboratory and wild rodents.</title>
        <authorList>
            <person name="Sheh A."/>
            <person name="Shen Z."/>
            <person name="Fox J.G."/>
        </authorList>
    </citation>
    <scope>NUCLEOTIDE SEQUENCE [LARGE SCALE GENOMIC DNA]</scope>
    <source>
        <strain evidence="3 4">ST1</strain>
    </source>
</reference>
<dbReference type="Pfam" id="PF05708">
    <property type="entry name" value="Peptidase_C92"/>
    <property type="match status" value="1"/>
</dbReference>